<evidence type="ECO:0000313" key="3">
    <source>
        <dbReference type="EMBL" id="PWN99994.1"/>
    </source>
</evidence>
<dbReference type="InterPro" id="IPR029058">
    <property type="entry name" value="AB_hydrolase_fold"/>
</dbReference>
<feature type="region of interest" description="Disordered" evidence="1">
    <location>
        <begin position="55"/>
        <end position="74"/>
    </location>
</feature>
<name>A0A316ZG65_9BASI</name>
<dbReference type="RefSeq" id="XP_025600273.1">
    <property type="nucleotide sequence ID" value="XM_025741655.1"/>
</dbReference>
<evidence type="ECO:0000256" key="1">
    <source>
        <dbReference type="SAM" id="MobiDB-lite"/>
    </source>
</evidence>
<feature type="domain" description="AB hydrolase-1" evidence="2">
    <location>
        <begin position="96"/>
        <end position="352"/>
    </location>
</feature>
<dbReference type="OrthoDB" id="19657at2759"/>
<dbReference type="PRINTS" id="PR00111">
    <property type="entry name" value="ABHYDROLASE"/>
</dbReference>
<feature type="compositionally biased region" description="Basic and acidic residues" evidence="1">
    <location>
        <begin position="55"/>
        <end position="65"/>
    </location>
</feature>
<dbReference type="InterPro" id="IPR000073">
    <property type="entry name" value="AB_hydrolase_1"/>
</dbReference>
<dbReference type="Pfam" id="PF00561">
    <property type="entry name" value="Abhydrolase_1"/>
    <property type="match status" value="1"/>
</dbReference>
<proteinExistence type="predicted"/>
<dbReference type="STRING" id="58919.A0A316ZG65"/>
<dbReference type="EMBL" id="KZ819286">
    <property type="protein sequence ID" value="PWN99994.1"/>
    <property type="molecule type" value="Genomic_DNA"/>
</dbReference>
<keyword evidence="3" id="KW-0378">Hydrolase</keyword>
<protein>
    <submittedName>
        <fullName evidence="3">Alpha/beta-hydrolase</fullName>
    </submittedName>
</protein>
<dbReference type="Proteomes" id="UP000245946">
    <property type="component" value="Unassembled WGS sequence"/>
</dbReference>
<evidence type="ECO:0000313" key="4">
    <source>
        <dbReference type="Proteomes" id="UP000245946"/>
    </source>
</evidence>
<dbReference type="AlphaFoldDB" id="A0A316ZG65"/>
<gene>
    <name evidence="3" type="ORF">FA09DRAFT_328134</name>
</gene>
<accession>A0A316ZG65</accession>
<dbReference type="GeneID" id="37269199"/>
<reference evidence="3 4" key="1">
    <citation type="journal article" date="2018" name="Mol. Biol. Evol.">
        <title>Broad Genomic Sampling Reveals a Smut Pathogenic Ancestry of the Fungal Clade Ustilaginomycotina.</title>
        <authorList>
            <person name="Kijpornyongpan T."/>
            <person name="Mondo S.J."/>
            <person name="Barry K."/>
            <person name="Sandor L."/>
            <person name="Lee J."/>
            <person name="Lipzen A."/>
            <person name="Pangilinan J."/>
            <person name="LaButti K."/>
            <person name="Hainaut M."/>
            <person name="Henrissat B."/>
            <person name="Grigoriev I.V."/>
            <person name="Spatafora J.W."/>
            <person name="Aime M.C."/>
        </authorList>
    </citation>
    <scope>NUCLEOTIDE SEQUENCE [LARGE SCALE GENOMIC DNA]</scope>
    <source>
        <strain evidence="3 4">MCA 4186</strain>
    </source>
</reference>
<dbReference type="InterPro" id="IPR050471">
    <property type="entry name" value="AB_hydrolase"/>
</dbReference>
<evidence type="ECO:0000259" key="2">
    <source>
        <dbReference type="Pfam" id="PF00561"/>
    </source>
</evidence>
<dbReference type="SUPFAM" id="SSF53474">
    <property type="entry name" value="alpha/beta-Hydrolases"/>
    <property type="match status" value="1"/>
</dbReference>
<dbReference type="PANTHER" id="PTHR43433">
    <property type="entry name" value="HYDROLASE, ALPHA/BETA FOLD FAMILY PROTEIN"/>
    <property type="match status" value="1"/>
</dbReference>
<dbReference type="GO" id="GO:0016787">
    <property type="term" value="F:hydrolase activity"/>
    <property type="evidence" value="ECO:0007669"/>
    <property type="project" value="UniProtKB-KW"/>
</dbReference>
<sequence>MAEIPVPLGAIYRGGSADALAALRAREEAAGTFAPSVFSPDTLAEKGLVRVAHKRVPEGKNKEPSADALSKGAKLPTADPGFNVYYERHGKGPRKVVYIMGLNNSCFGWLKQVEHFGADEQYSVLVLDNRGYGNSDTPAGPYSTSEMALDVLELCDHVGWSEERQLNVVGVSMGGMIALEIAKTAPQRVASLSLISTTSGQGRGEKNILTSLPPLSGVQTIARILAGRILNLDSDQYRVERVCDMLFPASWLAERDPNDSSRTRREATCELFKWRFAFTRRQTLAGAFAQLRAVATHRVSSAQLREINEHVPAMAILTGDEDNLVNPANSEFLHKHLPAAEYHIFKAAGHALPMQLPEEVNAALASNFERAAKATSS</sequence>
<organism evidence="3 4">
    <name type="scientific">Tilletiopsis washingtonensis</name>
    <dbReference type="NCBI Taxonomy" id="58919"/>
    <lineage>
        <taxon>Eukaryota</taxon>
        <taxon>Fungi</taxon>
        <taxon>Dikarya</taxon>
        <taxon>Basidiomycota</taxon>
        <taxon>Ustilaginomycotina</taxon>
        <taxon>Exobasidiomycetes</taxon>
        <taxon>Entylomatales</taxon>
        <taxon>Entylomatales incertae sedis</taxon>
        <taxon>Tilletiopsis</taxon>
    </lineage>
</organism>
<dbReference type="PANTHER" id="PTHR43433:SF5">
    <property type="entry name" value="AB HYDROLASE-1 DOMAIN-CONTAINING PROTEIN"/>
    <property type="match status" value="1"/>
</dbReference>
<keyword evidence="4" id="KW-1185">Reference proteome</keyword>
<dbReference type="Gene3D" id="3.40.50.1820">
    <property type="entry name" value="alpha/beta hydrolase"/>
    <property type="match status" value="1"/>
</dbReference>